<dbReference type="AlphaFoldDB" id="A0A2L0EV04"/>
<dbReference type="EMBL" id="CP012673">
    <property type="protein sequence ID" value="AUX43112.1"/>
    <property type="molecule type" value="Genomic_DNA"/>
</dbReference>
<dbReference type="GO" id="GO:0016491">
    <property type="term" value="F:oxidoreductase activity"/>
    <property type="evidence" value="ECO:0007669"/>
    <property type="project" value="InterPro"/>
</dbReference>
<proteinExistence type="predicted"/>
<gene>
    <name evidence="5" type="ORF">SOCE26_045530</name>
</gene>
<reference evidence="5 6" key="1">
    <citation type="submission" date="2015-09" db="EMBL/GenBank/DDBJ databases">
        <title>Sorangium comparison.</title>
        <authorList>
            <person name="Zaburannyi N."/>
            <person name="Bunk B."/>
            <person name="Overmann J."/>
            <person name="Mueller R."/>
        </authorList>
    </citation>
    <scope>NUCLEOTIDE SEQUENCE [LARGE SCALE GENOMIC DNA]</scope>
    <source>
        <strain evidence="5 6">So ce26</strain>
    </source>
</reference>
<comment type="function">
    <text evidence="1">Probable oxidoreductase that may play a role as regulator of mitochondrial function.</text>
</comment>
<comment type="subunit">
    <text evidence="2">Interacts with COX5B; this interaction may contribute to localize PYROXD2 to the inner face of the inner mitochondrial membrane.</text>
</comment>
<evidence type="ECO:0000259" key="4">
    <source>
        <dbReference type="Pfam" id="PF01593"/>
    </source>
</evidence>
<dbReference type="PANTHER" id="PTHR10668">
    <property type="entry name" value="PHYTOENE DEHYDROGENASE"/>
    <property type="match status" value="1"/>
</dbReference>
<dbReference type="OrthoDB" id="9774675at2"/>
<dbReference type="InterPro" id="IPR002937">
    <property type="entry name" value="Amino_oxidase"/>
</dbReference>
<dbReference type="Proteomes" id="UP000238348">
    <property type="component" value="Chromosome"/>
</dbReference>
<evidence type="ECO:0000256" key="1">
    <source>
        <dbReference type="ARBA" id="ARBA00037217"/>
    </source>
</evidence>
<dbReference type="Pfam" id="PF01593">
    <property type="entry name" value="Amino_oxidase"/>
    <property type="match status" value="1"/>
</dbReference>
<dbReference type="InterPro" id="IPR036188">
    <property type="entry name" value="FAD/NAD-bd_sf"/>
</dbReference>
<evidence type="ECO:0000313" key="5">
    <source>
        <dbReference type="EMBL" id="AUX43112.1"/>
    </source>
</evidence>
<evidence type="ECO:0000256" key="2">
    <source>
        <dbReference type="ARBA" id="ARBA00038825"/>
    </source>
</evidence>
<dbReference type="RefSeq" id="WP_104981830.1">
    <property type="nucleotide sequence ID" value="NZ_CP012673.1"/>
</dbReference>
<sequence>MSSRDPDAVVVGAGPNGLVAAAYLARAGYSVLVLEAEQEPGGAVRTREVTLPGFRHDLGAAFFPFGQTSPAFLPLDLPGAGLVWRHAPIDSAHPAPDGTCASIARDVEATARSLGEDGPAWRRIASWHARTREQMLDALLSTPPALGQMLRFGPLNLLRLAQVALSSGRGFSTRTFRTEAARRVIPGLALHTDVGPDDPCGAIVGFMLTVLASSGGFAVPEGGAGAITRALLRRVEEHGGSVRCGARVEQIVVREGRAAAVRLAGGEEIRARRAVVADVAAPTLYLRLLAEDIVPAPIQHAMRRFRQGFGTFKMDWALDGEVPWSHEDAARAAVVHAGDSLDDLSEFTRQVRAGALPEHPYLVIGQQSLADPTRAPAGRHTLWAYSRVPSSIDGGWPAARERFADRVEARIEELAPGFRKRILARTIWAPDDLEAMDANLLGGDLGGGSADIRHQLFFRPVFPYYRYRTPVRGLYLGSSYAHPGAGVHGACGHNAALAVLEDEGGAAGGSPPP</sequence>
<feature type="domain" description="Amine oxidase" evidence="4">
    <location>
        <begin position="17"/>
        <end position="490"/>
    </location>
</feature>
<dbReference type="Gene3D" id="3.50.50.60">
    <property type="entry name" value="FAD/NAD(P)-binding domain"/>
    <property type="match status" value="2"/>
</dbReference>
<dbReference type="PANTHER" id="PTHR10668:SF105">
    <property type="entry name" value="DEHYDROGENASE-RELATED"/>
    <property type="match status" value="1"/>
</dbReference>
<name>A0A2L0EV04_SORCE</name>
<protein>
    <recommendedName>
        <fullName evidence="3">Pyridine nucleotide-disulfide oxidoreductase domain-containing protein 2</fullName>
    </recommendedName>
</protein>
<evidence type="ECO:0000313" key="6">
    <source>
        <dbReference type="Proteomes" id="UP000238348"/>
    </source>
</evidence>
<accession>A0A2L0EV04</accession>
<evidence type="ECO:0000256" key="3">
    <source>
        <dbReference type="ARBA" id="ARBA00040298"/>
    </source>
</evidence>
<organism evidence="5 6">
    <name type="scientific">Sorangium cellulosum</name>
    <name type="common">Polyangium cellulosum</name>
    <dbReference type="NCBI Taxonomy" id="56"/>
    <lineage>
        <taxon>Bacteria</taxon>
        <taxon>Pseudomonadati</taxon>
        <taxon>Myxococcota</taxon>
        <taxon>Polyangia</taxon>
        <taxon>Polyangiales</taxon>
        <taxon>Polyangiaceae</taxon>
        <taxon>Sorangium</taxon>
    </lineage>
</organism>
<dbReference type="SUPFAM" id="SSF51905">
    <property type="entry name" value="FAD/NAD(P)-binding domain"/>
    <property type="match status" value="1"/>
</dbReference>